<feature type="coiled-coil region" evidence="3">
    <location>
        <begin position="208"/>
        <end position="235"/>
    </location>
</feature>
<dbReference type="RefSeq" id="WP_165871193.1">
    <property type="nucleotide sequence ID" value="NZ_SMGG01000003.1"/>
</dbReference>
<dbReference type="FunFam" id="3.30.70.270:FF:000001">
    <property type="entry name" value="Diguanylate cyclase domain protein"/>
    <property type="match status" value="1"/>
</dbReference>
<dbReference type="InterPro" id="IPR029787">
    <property type="entry name" value="Nucleotide_cyclase"/>
</dbReference>
<dbReference type="AlphaFoldDB" id="A0A4R1KEF8"/>
<dbReference type="Proteomes" id="UP000294614">
    <property type="component" value="Unassembled WGS sequence"/>
</dbReference>
<dbReference type="SMART" id="SM00267">
    <property type="entry name" value="GGDEF"/>
    <property type="match status" value="1"/>
</dbReference>
<dbReference type="PANTHER" id="PTHR45138">
    <property type="entry name" value="REGULATORY COMPONENTS OF SENSORY TRANSDUCTION SYSTEM"/>
    <property type="match status" value="1"/>
</dbReference>
<dbReference type="SUPFAM" id="SSF55073">
    <property type="entry name" value="Nucleotide cyclase"/>
    <property type="match status" value="1"/>
</dbReference>
<gene>
    <name evidence="5" type="ORF">C8D98_1046</name>
</gene>
<dbReference type="EMBL" id="SMGG01000003">
    <property type="protein sequence ID" value="TCK62517.1"/>
    <property type="molecule type" value="Genomic_DNA"/>
</dbReference>
<dbReference type="InterPro" id="IPR050469">
    <property type="entry name" value="Diguanylate_Cyclase"/>
</dbReference>
<dbReference type="InterPro" id="IPR000160">
    <property type="entry name" value="GGDEF_dom"/>
</dbReference>
<dbReference type="Pfam" id="PF00990">
    <property type="entry name" value="GGDEF"/>
    <property type="match status" value="1"/>
</dbReference>
<keyword evidence="6" id="KW-1185">Reference proteome</keyword>
<accession>A0A4R1KEF8</accession>
<dbReference type="CDD" id="cd01949">
    <property type="entry name" value="GGDEF"/>
    <property type="match status" value="1"/>
</dbReference>
<dbReference type="Gene3D" id="3.30.70.270">
    <property type="match status" value="1"/>
</dbReference>
<name>A0A4R1KEF8_9BACT</name>
<evidence type="ECO:0000256" key="2">
    <source>
        <dbReference type="ARBA" id="ARBA00034247"/>
    </source>
</evidence>
<feature type="domain" description="GGDEF" evidence="4">
    <location>
        <begin position="266"/>
        <end position="396"/>
    </location>
</feature>
<evidence type="ECO:0000256" key="1">
    <source>
        <dbReference type="ARBA" id="ARBA00012528"/>
    </source>
</evidence>
<evidence type="ECO:0000313" key="6">
    <source>
        <dbReference type="Proteomes" id="UP000294614"/>
    </source>
</evidence>
<keyword evidence="3" id="KW-0175">Coiled coil</keyword>
<evidence type="ECO:0000313" key="5">
    <source>
        <dbReference type="EMBL" id="TCK62517.1"/>
    </source>
</evidence>
<dbReference type="GO" id="GO:0052621">
    <property type="term" value="F:diguanylate cyclase activity"/>
    <property type="evidence" value="ECO:0007669"/>
    <property type="project" value="UniProtKB-EC"/>
</dbReference>
<organism evidence="5 6">
    <name type="scientific">Seleniivibrio woodruffii</name>
    <dbReference type="NCBI Taxonomy" id="1078050"/>
    <lineage>
        <taxon>Bacteria</taxon>
        <taxon>Pseudomonadati</taxon>
        <taxon>Deferribacterota</taxon>
        <taxon>Deferribacteres</taxon>
        <taxon>Deferribacterales</taxon>
        <taxon>Geovibrionaceae</taxon>
        <taxon>Seleniivibrio</taxon>
    </lineage>
</organism>
<dbReference type="EC" id="2.7.7.65" evidence="1"/>
<protein>
    <recommendedName>
        <fullName evidence="1">diguanylate cyclase</fullName>
        <ecNumber evidence="1">2.7.7.65</ecNumber>
    </recommendedName>
</protein>
<dbReference type="NCBIfam" id="TIGR00254">
    <property type="entry name" value="GGDEF"/>
    <property type="match status" value="1"/>
</dbReference>
<comment type="catalytic activity">
    <reaction evidence="2">
        <text>2 GTP = 3',3'-c-di-GMP + 2 diphosphate</text>
        <dbReference type="Rhea" id="RHEA:24898"/>
        <dbReference type="ChEBI" id="CHEBI:33019"/>
        <dbReference type="ChEBI" id="CHEBI:37565"/>
        <dbReference type="ChEBI" id="CHEBI:58805"/>
        <dbReference type="EC" id="2.7.7.65"/>
    </reaction>
</comment>
<dbReference type="PROSITE" id="PS50887">
    <property type="entry name" value="GGDEF"/>
    <property type="match status" value="1"/>
</dbReference>
<comment type="caution">
    <text evidence="5">The sequence shown here is derived from an EMBL/GenBank/DDBJ whole genome shotgun (WGS) entry which is preliminary data.</text>
</comment>
<dbReference type="InterPro" id="IPR043128">
    <property type="entry name" value="Rev_trsase/Diguanyl_cyclase"/>
</dbReference>
<evidence type="ECO:0000256" key="3">
    <source>
        <dbReference type="SAM" id="Coils"/>
    </source>
</evidence>
<evidence type="ECO:0000259" key="4">
    <source>
        <dbReference type="PROSITE" id="PS50887"/>
    </source>
</evidence>
<sequence length="396" mass="45021">MADKSAYVADQLGQIVTSVLKKMAADKSKVSSSTISNYLNNSEEFRKLVHTAMTGGDKSDVLKYVNPLRGFVPDHNLKAVEEMVFSPDKTHDETMSALLKSLSDHLLSLEKKQHKFSSFIDDVFSKFVNLQAELTSSLGHNIEFVEKDLAMDKKLLNEAQDMHRILRSEDSIEYLKSKMLDSFSSFVNTFDQKTVTKKDHLGTIAKEYSSVNQELEQYKSQVSQLQNDLEKYKNESVQDHLTGLFNRKYLDMKLSEEIDRFKRMGTPFSVVMADIDKFKSINDTYGHQIGDQVLKHMSQIIKETIRKTDFAFRYGGEEFVIILINADVRNATLISDQIRKKLEATNFSLKDGSFCVTSSFGVAQFRPEDTAESVIMAADSRLYTAKQSGRNRVVNQ</sequence>
<dbReference type="PANTHER" id="PTHR45138:SF9">
    <property type="entry name" value="DIGUANYLATE CYCLASE DGCM-RELATED"/>
    <property type="match status" value="1"/>
</dbReference>
<reference evidence="5 6" key="1">
    <citation type="submission" date="2019-03" db="EMBL/GenBank/DDBJ databases">
        <title>Genomic Encyclopedia of Type Strains, Phase IV (KMG-IV): sequencing the most valuable type-strain genomes for metagenomic binning, comparative biology and taxonomic classification.</title>
        <authorList>
            <person name="Goeker M."/>
        </authorList>
    </citation>
    <scope>NUCLEOTIDE SEQUENCE [LARGE SCALE GENOMIC DNA]</scope>
    <source>
        <strain evidence="5 6">DSM 24984</strain>
    </source>
</reference>
<proteinExistence type="predicted"/>